<feature type="compositionally biased region" description="Low complexity" evidence="5">
    <location>
        <begin position="400"/>
        <end position="418"/>
    </location>
</feature>
<keyword evidence="4" id="KW-0539">Nucleus</keyword>
<name>A0A8T0I1F8_CERPU</name>
<evidence type="ECO:0000256" key="5">
    <source>
        <dbReference type="SAM" id="MobiDB-lite"/>
    </source>
</evidence>
<evidence type="ECO:0000256" key="1">
    <source>
        <dbReference type="ARBA" id="ARBA00004123"/>
    </source>
</evidence>
<dbReference type="SMART" id="SM00353">
    <property type="entry name" value="HLH"/>
    <property type="match status" value="1"/>
</dbReference>
<evidence type="ECO:0000313" key="8">
    <source>
        <dbReference type="Proteomes" id="UP000822688"/>
    </source>
</evidence>
<dbReference type="AlphaFoldDB" id="A0A8T0I1F8"/>
<dbReference type="SUPFAM" id="SSF47459">
    <property type="entry name" value="HLH, helix-loop-helix DNA-binding domain"/>
    <property type="match status" value="1"/>
</dbReference>
<evidence type="ECO:0000256" key="3">
    <source>
        <dbReference type="ARBA" id="ARBA00023163"/>
    </source>
</evidence>
<feature type="region of interest" description="Disordered" evidence="5">
    <location>
        <begin position="500"/>
        <end position="528"/>
    </location>
</feature>
<dbReference type="OrthoDB" id="2017571at2759"/>
<dbReference type="InterPro" id="IPR036638">
    <property type="entry name" value="HLH_DNA-bd_sf"/>
</dbReference>
<evidence type="ECO:0000256" key="2">
    <source>
        <dbReference type="ARBA" id="ARBA00023015"/>
    </source>
</evidence>
<dbReference type="EMBL" id="CM026425">
    <property type="protein sequence ID" value="KAG0577284.1"/>
    <property type="molecule type" value="Genomic_DNA"/>
</dbReference>
<organism evidence="7 8">
    <name type="scientific">Ceratodon purpureus</name>
    <name type="common">Fire moss</name>
    <name type="synonym">Dicranum purpureum</name>
    <dbReference type="NCBI Taxonomy" id="3225"/>
    <lineage>
        <taxon>Eukaryota</taxon>
        <taxon>Viridiplantae</taxon>
        <taxon>Streptophyta</taxon>
        <taxon>Embryophyta</taxon>
        <taxon>Bryophyta</taxon>
        <taxon>Bryophytina</taxon>
        <taxon>Bryopsida</taxon>
        <taxon>Dicranidae</taxon>
        <taxon>Pseudoditrichales</taxon>
        <taxon>Ditrichaceae</taxon>
        <taxon>Ceratodon</taxon>
    </lineage>
</organism>
<feature type="region of interest" description="Disordered" evidence="5">
    <location>
        <begin position="376"/>
        <end position="429"/>
    </location>
</feature>
<dbReference type="InterPro" id="IPR011598">
    <property type="entry name" value="bHLH_dom"/>
</dbReference>
<gene>
    <name evidence="7" type="ORF">KC19_5G145000</name>
</gene>
<keyword evidence="8" id="KW-1185">Reference proteome</keyword>
<evidence type="ECO:0000259" key="6">
    <source>
        <dbReference type="PROSITE" id="PS50888"/>
    </source>
</evidence>
<dbReference type="PANTHER" id="PTHR45914:SF12">
    <property type="entry name" value="TRANSCRIPTION FACTOR BHLH87"/>
    <property type="match status" value="1"/>
</dbReference>
<dbReference type="Pfam" id="PF00010">
    <property type="entry name" value="HLH"/>
    <property type="match status" value="1"/>
</dbReference>
<dbReference type="Gene3D" id="4.10.280.10">
    <property type="entry name" value="Helix-loop-helix DNA-binding domain"/>
    <property type="match status" value="1"/>
</dbReference>
<protein>
    <recommendedName>
        <fullName evidence="6">BHLH domain-containing protein</fullName>
    </recommendedName>
</protein>
<dbReference type="GO" id="GO:0046983">
    <property type="term" value="F:protein dimerization activity"/>
    <property type="evidence" value="ECO:0007669"/>
    <property type="project" value="InterPro"/>
</dbReference>
<reference evidence="7" key="1">
    <citation type="submission" date="2020-06" db="EMBL/GenBank/DDBJ databases">
        <title>WGS assembly of Ceratodon purpureus strain R40.</title>
        <authorList>
            <person name="Carey S.B."/>
            <person name="Jenkins J."/>
            <person name="Shu S."/>
            <person name="Lovell J.T."/>
            <person name="Sreedasyam A."/>
            <person name="Maumus F."/>
            <person name="Tiley G.P."/>
            <person name="Fernandez-Pozo N."/>
            <person name="Barry K."/>
            <person name="Chen C."/>
            <person name="Wang M."/>
            <person name="Lipzen A."/>
            <person name="Daum C."/>
            <person name="Saski C.A."/>
            <person name="Payton A.C."/>
            <person name="Mcbreen J.C."/>
            <person name="Conrad R.E."/>
            <person name="Kollar L.M."/>
            <person name="Olsson S."/>
            <person name="Huttunen S."/>
            <person name="Landis J.B."/>
            <person name="Wickett N.J."/>
            <person name="Johnson M.G."/>
            <person name="Rensing S.A."/>
            <person name="Grimwood J."/>
            <person name="Schmutz J."/>
            <person name="Mcdaniel S.F."/>
        </authorList>
    </citation>
    <scope>NUCLEOTIDE SEQUENCE</scope>
    <source>
        <strain evidence="7">R40</strain>
    </source>
</reference>
<dbReference type="PANTHER" id="PTHR45914">
    <property type="entry name" value="TRANSCRIPTION FACTOR HEC3-RELATED"/>
    <property type="match status" value="1"/>
</dbReference>
<sequence>MVAKVEDCFLGKEHGFGGSKLLGGGGWGGRWSQGGRLQEWGVRDGDAGHGSGLFYGAGRSGEIPTWTSHQQQQHGGGGVVVGGGYSKGLQNGEQSQGSGGGVRLNALAVPESVTTENDGILTSFVSSYLMAQSQAAVTAAAAQPGRANTLAPGSLARNPSFESITSGSCSTPSFCEGSPVTVFPSRPSDSGSKDSANSDHLLGGGGPVGGGAYSESRLVTQPRPQLSDHYLSTDSLSYGSMEDRDAIVNCVDDFWSNPHMVGEEPLLPEFRFEPMLDDTAMSFSVGELDSLVSTNHGPTHRSMQVVQPQRGSLASMIQSAAPAAPDFCQSFFAGTDDGEKAPIVSSSTTNGSKPTQLTIPAKASFLAAFNANSGSDHNGGRLRWSDEPWSGGASCVPNQPATSLAGSSPSSPTTPLDPQLFATQTPTSALSADEIQKKLTEFSNTGSTNSNKRSFATMAGEKEATTVQALRGGAAPNADKFDAAALSALLYNNTQSNPEFRSAYNSTSCAPPAPKQRRRHGTATDPQSIAARTRREKFTDRIRVLQSLVPNGERLDTVHMLSQTFEYVRFLQHKVWDLYNGKDSLAEVQCEKWKEFVDTATGQVIV</sequence>
<dbReference type="GO" id="GO:0003700">
    <property type="term" value="F:DNA-binding transcription factor activity"/>
    <property type="evidence" value="ECO:0007669"/>
    <property type="project" value="InterPro"/>
</dbReference>
<keyword evidence="2" id="KW-0805">Transcription regulation</keyword>
<comment type="subcellular location">
    <subcellularLocation>
        <location evidence="1">Nucleus</location>
    </subcellularLocation>
</comment>
<dbReference type="Proteomes" id="UP000822688">
    <property type="component" value="Chromosome 5"/>
</dbReference>
<keyword evidence="3" id="KW-0804">Transcription</keyword>
<evidence type="ECO:0000256" key="4">
    <source>
        <dbReference type="ARBA" id="ARBA00023242"/>
    </source>
</evidence>
<comment type="caution">
    <text evidence="7">The sequence shown here is derived from an EMBL/GenBank/DDBJ whole genome shotgun (WGS) entry which is preliminary data.</text>
</comment>
<evidence type="ECO:0000313" key="7">
    <source>
        <dbReference type="EMBL" id="KAG0577284.1"/>
    </source>
</evidence>
<feature type="compositionally biased region" description="Gly residues" evidence="5">
    <location>
        <begin position="202"/>
        <end position="212"/>
    </location>
</feature>
<proteinExistence type="predicted"/>
<dbReference type="PROSITE" id="PS50888">
    <property type="entry name" value="BHLH"/>
    <property type="match status" value="1"/>
</dbReference>
<dbReference type="InterPro" id="IPR045843">
    <property type="entry name" value="IND-like"/>
</dbReference>
<feature type="region of interest" description="Disordered" evidence="5">
    <location>
        <begin position="167"/>
        <end position="215"/>
    </location>
</feature>
<accession>A0A8T0I1F8</accession>
<feature type="domain" description="BHLH" evidence="6">
    <location>
        <begin position="522"/>
        <end position="571"/>
    </location>
</feature>
<dbReference type="GO" id="GO:0005634">
    <property type="term" value="C:nucleus"/>
    <property type="evidence" value="ECO:0007669"/>
    <property type="project" value="UniProtKB-SubCell"/>
</dbReference>
<feature type="compositionally biased region" description="Polar residues" evidence="5">
    <location>
        <begin position="500"/>
        <end position="509"/>
    </location>
</feature>